<dbReference type="RefSeq" id="WP_395117854.1">
    <property type="nucleotide sequence ID" value="NZ_CP170721.1"/>
</dbReference>
<dbReference type="PROSITE" id="PS51257">
    <property type="entry name" value="PROKAR_LIPOPROTEIN"/>
    <property type="match status" value="1"/>
</dbReference>
<dbReference type="InterPro" id="IPR047937">
    <property type="entry name" value="Eex_IncN-like"/>
</dbReference>
<keyword evidence="1" id="KW-0449">Lipoprotein</keyword>
<name>A0AB74V0I6_9GAMM</name>
<proteinExistence type="predicted"/>
<dbReference type="NCBIfam" id="NF033894">
    <property type="entry name" value="Eex_IncN"/>
    <property type="match status" value="1"/>
</dbReference>
<reference evidence="1" key="1">
    <citation type="submission" date="2024-10" db="EMBL/GenBank/DDBJ databases">
        <authorList>
            <person name="Lesea H.P."/>
            <person name="Kuehl J.V."/>
            <person name="Chandonia J.-M."/>
        </authorList>
    </citation>
    <scope>NUCLEOTIDE SEQUENCE</scope>
    <source>
        <strain evidence="1">FW102-FHT14D07</strain>
    </source>
</reference>
<dbReference type="EMBL" id="CP170721">
    <property type="protein sequence ID" value="XIA20234.1"/>
    <property type="molecule type" value="Genomic_DNA"/>
</dbReference>
<sequence>MNKIGVVLMTATLTACSRAAPTDTVDSLVAHPDRLRAVEQQCANDYAKMGAGKCNAASEARHRLFMGNGPQYTPPKKAPKF</sequence>
<accession>A0AB74V0I6</accession>
<evidence type="ECO:0000313" key="1">
    <source>
        <dbReference type="EMBL" id="XIA20234.1"/>
    </source>
</evidence>
<gene>
    <name evidence="1" type="ORF">ACFYG5_08955</name>
</gene>
<organism evidence="1">
    <name type="scientific">Rhodanobacter sp. FW102-FHT14D07</name>
    <dbReference type="NCBI Taxonomy" id="3351462"/>
    <lineage>
        <taxon>Bacteria</taxon>
        <taxon>Pseudomonadati</taxon>
        <taxon>Pseudomonadota</taxon>
        <taxon>Gammaproteobacteria</taxon>
        <taxon>Lysobacterales</taxon>
        <taxon>Rhodanobacteraceae</taxon>
        <taxon>Rhodanobacter</taxon>
    </lineage>
</organism>
<protein>
    <submittedName>
        <fullName evidence="1">EexN family lipoprotein</fullName>
    </submittedName>
</protein>
<dbReference type="AlphaFoldDB" id="A0AB74V0I6"/>